<feature type="compositionally biased region" description="Basic and acidic residues" evidence="1">
    <location>
        <begin position="44"/>
        <end position="60"/>
    </location>
</feature>
<evidence type="ECO:0008006" key="7">
    <source>
        <dbReference type="Google" id="ProtNLM"/>
    </source>
</evidence>
<dbReference type="Pfam" id="PF11446">
    <property type="entry name" value="DUF2897"/>
    <property type="match status" value="1"/>
</dbReference>
<feature type="transmembrane region" description="Helical" evidence="2">
    <location>
        <begin position="6"/>
        <end position="23"/>
    </location>
</feature>
<keyword evidence="6" id="KW-1185">Reference proteome</keyword>
<sequence length="60" mass="6999">MPMIGWLFILGAFAMVIGSLLLLKDAGNIKVPKEKLEKVRKRKAEAEKEDEREREQKDDW</sequence>
<evidence type="ECO:0000256" key="2">
    <source>
        <dbReference type="SAM" id="Phobius"/>
    </source>
</evidence>
<evidence type="ECO:0000313" key="3">
    <source>
        <dbReference type="EMBL" id="PPK52755.1"/>
    </source>
</evidence>
<protein>
    <recommendedName>
        <fullName evidence="7">DUF2897 family protein</fullName>
    </recommendedName>
</protein>
<comment type="caution">
    <text evidence="4">The sequence shown here is derived from an EMBL/GenBank/DDBJ whole genome shotgun (WGS) entry which is preliminary data.</text>
</comment>
<dbReference type="Proteomes" id="UP000239648">
    <property type="component" value="Unassembled WGS sequence"/>
</dbReference>
<dbReference type="Proteomes" id="UP000239446">
    <property type="component" value="Unassembled WGS sequence"/>
</dbReference>
<gene>
    <name evidence="4" type="ORF">B0H24_1004102</name>
    <name evidence="3" type="ORF">BY455_10473</name>
</gene>
<accession>A0A2S6G8W9</accession>
<reference evidence="4 5" key="2">
    <citation type="submission" date="2018-02" db="EMBL/GenBank/DDBJ databases">
        <title>Subsurface microbial communities from deep shales in Ohio and West Virginia, USA.</title>
        <authorList>
            <person name="Wrighton K."/>
        </authorList>
    </citation>
    <scope>NUCLEOTIDE SEQUENCE [LARGE SCALE GENOMIC DNA]</scope>
    <source>
        <strain evidence="4 5">UTICA-S1B9</strain>
    </source>
</reference>
<evidence type="ECO:0000256" key="1">
    <source>
        <dbReference type="SAM" id="MobiDB-lite"/>
    </source>
</evidence>
<organism evidence="4 5">
    <name type="scientific">Marinobacter persicus</name>
    <dbReference type="NCBI Taxonomy" id="930118"/>
    <lineage>
        <taxon>Bacteria</taxon>
        <taxon>Pseudomonadati</taxon>
        <taxon>Pseudomonadota</taxon>
        <taxon>Gammaproteobacteria</taxon>
        <taxon>Pseudomonadales</taxon>
        <taxon>Marinobacteraceae</taxon>
        <taxon>Marinobacter</taxon>
    </lineage>
</organism>
<evidence type="ECO:0000313" key="6">
    <source>
        <dbReference type="Proteomes" id="UP000239648"/>
    </source>
</evidence>
<dbReference type="EMBL" id="PTIT01000004">
    <property type="protein sequence ID" value="PPK52755.1"/>
    <property type="molecule type" value="Genomic_DNA"/>
</dbReference>
<keyword evidence="2" id="KW-0812">Transmembrane</keyword>
<feature type="region of interest" description="Disordered" evidence="1">
    <location>
        <begin position="40"/>
        <end position="60"/>
    </location>
</feature>
<dbReference type="EMBL" id="PTIU01000004">
    <property type="protein sequence ID" value="PPK55699.1"/>
    <property type="molecule type" value="Genomic_DNA"/>
</dbReference>
<dbReference type="InterPro" id="IPR021550">
    <property type="entry name" value="DUF2897"/>
</dbReference>
<name>A0A2S6G8W9_9GAMM</name>
<proteinExistence type="predicted"/>
<keyword evidence="2" id="KW-0472">Membrane</keyword>
<reference evidence="3 6" key="1">
    <citation type="submission" date="2018-02" db="EMBL/GenBank/DDBJ databases">
        <title>Deep subsurface shale carbon reservoir microbial communities from Ohio and West Virginia, USA.</title>
        <authorList>
            <person name="Wrighton K."/>
        </authorList>
    </citation>
    <scope>NUCLEOTIDE SEQUENCE [LARGE SCALE GENOMIC DNA]</scope>
    <source>
        <strain evidence="3 6">UTICA-S1B6</strain>
    </source>
</reference>
<evidence type="ECO:0000313" key="5">
    <source>
        <dbReference type="Proteomes" id="UP000239446"/>
    </source>
</evidence>
<evidence type="ECO:0000313" key="4">
    <source>
        <dbReference type="EMBL" id="PPK55699.1"/>
    </source>
</evidence>
<dbReference type="AlphaFoldDB" id="A0A2S6G8W9"/>
<keyword evidence="2" id="KW-1133">Transmembrane helix</keyword>
<dbReference type="RefSeq" id="WP_104415298.1">
    <property type="nucleotide sequence ID" value="NZ_PTIT01000004.1"/>
</dbReference>